<dbReference type="Gene3D" id="3.10.20.310">
    <property type="entry name" value="membrane protein fhac"/>
    <property type="match status" value="1"/>
</dbReference>
<keyword evidence="3 9" id="KW-0997">Cell inner membrane</keyword>
<dbReference type="Pfam" id="PF08478">
    <property type="entry name" value="POTRA_1"/>
    <property type="match status" value="1"/>
</dbReference>
<evidence type="ECO:0000256" key="5">
    <source>
        <dbReference type="ARBA" id="ARBA00022692"/>
    </source>
</evidence>
<evidence type="ECO:0000256" key="9">
    <source>
        <dbReference type="HAMAP-Rule" id="MF_00911"/>
    </source>
</evidence>
<evidence type="ECO:0000256" key="4">
    <source>
        <dbReference type="ARBA" id="ARBA00022618"/>
    </source>
</evidence>
<comment type="subcellular location">
    <subcellularLocation>
        <location evidence="9">Cell inner membrane</location>
        <topology evidence="9">Single-pass type II membrane protein</topology>
    </subcellularLocation>
    <subcellularLocation>
        <location evidence="1">Membrane</location>
    </subcellularLocation>
    <text evidence="9">Localizes to the division septum.</text>
</comment>
<dbReference type="Pfam" id="PF03799">
    <property type="entry name" value="FtsQ_DivIB_C"/>
    <property type="match status" value="1"/>
</dbReference>
<dbReference type="OrthoDB" id="9783091at2"/>
<dbReference type="EMBL" id="QWLV01000002">
    <property type="protein sequence ID" value="RHW18537.1"/>
    <property type="molecule type" value="Genomic_DNA"/>
</dbReference>
<dbReference type="PANTHER" id="PTHR35851">
    <property type="entry name" value="CELL DIVISION PROTEIN FTSQ"/>
    <property type="match status" value="1"/>
</dbReference>
<evidence type="ECO:0000256" key="8">
    <source>
        <dbReference type="ARBA" id="ARBA00023306"/>
    </source>
</evidence>
<dbReference type="PROSITE" id="PS51779">
    <property type="entry name" value="POTRA"/>
    <property type="match status" value="1"/>
</dbReference>
<keyword evidence="7 9" id="KW-0472">Membrane</keyword>
<comment type="caution">
    <text evidence="12">The sequence shown here is derived from an EMBL/GenBank/DDBJ whole genome shotgun (WGS) entry which is preliminary data.</text>
</comment>
<sequence>MDHLPVSVATLRRIATGAIVGTVAIGGVAVASAFGVPQAAGVGVAEAIGRAGFEVERVEVTGIDRMERLTVYAIALDQHSMAMPLVDLDKVRDRLLDYGWIADARVSRRLPDTLLVDIVERTPSAVWQNNQTLWLVDAEGVVLEQIALDEMPDLPLVIGPDANRQIAGLNELMKAAPALDPMLAGATWVGNRRWDLRFQSGEVLALPQGEKEAAAALVRFARMDGMDRLLGRGFVRFDMRDPAKFVVRVPRGMGRKPAANGEGADAPTAAERAEG</sequence>
<protein>
    <recommendedName>
        <fullName evidence="9">Cell division protein FtsQ</fullName>
    </recommendedName>
</protein>
<keyword evidence="6 9" id="KW-1133">Transmembrane helix</keyword>
<comment type="function">
    <text evidence="9">Essential cell division protein.</text>
</comment>
<organism evidence="12 13">
    <name type="scientific">Sphingomonas gilva</name>
    <dbReference type="NCBI Taxonomy" id="2305907"/>
    <lineage>
        <taxon>Bacteria</taxon>
        <taxon>Pseudomonadati</taxon>
        <taxon>Pseudomonadota</taxon>
        <taxon>Alphaproteobacteria</taxon>
        <taxon>Sphingomonadales</taxon>
        <taxon>Sphingomonadaceae</taxon>
        <taxon>Sphingomonas</taxon>
    </lineage>
</organism>
<evidence type="ECO:0000256" key="1">
    <source>
        <dbReference type="ARBA" id="ARBA00004370"/>
    </source>
</evidence>
<keyword evidence="5 9" id="KW-0812">Transmembrane</keyword>
<evidence type="ECO:0000256" key="7">
    <source>
        <dbReference type="ARBA" id="ARBA00023136"/>
    </source>
</evidence>
<evidence type="ECO:0000256" key="2">
    <source>
        <dbReference type="ARBA" id="ARBA00022475"/>
    </source>
</evidence>
<dbReference type="GO" id="GO:0032153">
    <property type="term" value="C:cell division site"/>
    <property type="evidence" value="ECO:0007669"/>
    <property type="project" value="UniProtKB-UniRule"/>
</dbReference>
<keyword evidence="2 9" id="KW-1003">Cell membrane</keyword>
<gene>
    <name evidence="9" type="primary">ftsQ</name>
    <name evidence="12" type="ORF">D1610_05985</name>
</gene>
<reference evidence="12 13" key="1">
    <citation type="submission" date="2018-08" db="EMBL/GenBank/DDBJ databases">
        <title>The multiple taxonomic identification of Sphingomonas gilva.</title>
        <authorList>
            <person name="Zhu D."/>
            <person name="Zheng S."/>
        </authorList>
    </citation>
    <scope>NUCLEOTIDE SEQUENCE [LARGE SCALE GENOMIC DNA]</scope>
    <source>
        <strain evidence="12 13">ZDH117</strain>
    </source>
</reference>
<dbReference type="GO" id="GO:0090529">
    <property type="term" value="P:cell septum assembly"/>
    <property type="evidence" value="ECO:0007669"/>
    <property type="project" value="InterPro"/>
</dbReference>
<name>A0A396RPQ6_9SPHN</name>
<dbReference type="InterPro" id="IPR005548">
    <property type="entry name" value="Cell_div_FtsQ/DivIB_C"/>
</dbReference>
<dbReference type="PANTHER" id="PTHR35851:SF1">
    <property type="entry name" value="CELL DIVISION PROTEIN FTSQ"/>
    <property type="match status" value="1"/>
</dbReference>
<evidence type="ECO:0000313" key="12">
    <source>
        <dbReference type="EMBL" id="RHW18537.1"/>
    </source>
</evidence>
<evidence type="ECO:0000256" key="10">
    <source>
        <dbReference type="SAM" id="MobiDB-lite"/>
    </source>
</evidence>
<proteinExistence type="inferred from homology"/>
<evidence type="ECO:0000256" key="3">
    <source>
        <dbReference type="ARBA" id="ARBA00022519"/>
    </source>
</evidence>
<dbReference type="Proteomes" id="UP000266693">
    <property type="component" value="Unassembled WGS sequence"/>
</dbReference>
<dbReference type="InterPro" id="IPR034746">
    <property type="entry name" value="POTRA"/>
</dbReference>
<evidence type="ECO:0000313" key="13">
    <source>
        <dbReference type="Proteomes" id="UP000266693"/>
    </source>
</evidence>
<evidence type="ECO:0000256" key="6">
    <source>
        <dbReference type="ARBA" id="ARBA00022989"/>
    </source>
</evidence>
<dbReference type="HAMAP" id="MF_00911">
    <property type="entry name" value="FtsQ_subfam"/>
    <property type="match status" value="1"/>
</dbReference>
<keyword evidence="8 9" id="KW-0131">Cell cycle</keyword>
<dbReference type="GO" id="GO:0043093">
    <property type="term" value="P:FtsZ-dependent cytokinesis"/>
    <property type="evidence" value="ECO:0007669"/>
    <property type="project" value="UniProtKB-UniRule"/>
</dbReference>
<evidence type="ECO:0000259" key="11">
    <source>
        <dbReference type="PROSITE" id="PS51779"/>
    </source>
</evidence>
<feature type="domain" description="POTRA" evidence="11">
    <location>
        <begin position="53"/>
        <end position="121"/>
    </location>
</feature>
<keyword evidence="13" id="KW-1185">Reference proteome</keyword>
<feature type="region of interest" description="Disordered" evidence="10">
    <location>
        <begin position="254"/>
        <end position="275"/>
    </location>
</feature>
<dbReference type="InterPro" id="IPR013685">
    <property type="entry name" value="POTRA_FtsQ_type"/>
</dbReference>
<dbReference type="AlphaFoldDB" id="A0A396RPQ6"/>
<dbReference type="InterPro" id="IPR026579">
    <property type="entry name" value="FtsQ"/>
</dbReference>
<keyword evidence="4 9" id="KW-0132">Cell division</keyword>
<dbReference type="GO" id="GO:0005886">
    <property type="term" value="C:plasma membrane"/>
    <property type="evidence" value="ECO:0007669"/>
    <property type="project" value="UniProtKB-SubCell"/>
</dbReference>
<comment type="similarity">
    <text evidence="9">Belongs to the FtsQ/DivIB family. FtsQ subfamily.</text>
</comment>
<accession>A0A396RPQ6</accession>